<dbReference type="InterPro" id="IPR000150">
    <property type="entry name" value="Cof"/>
</dbReference>
<dbReference type="Gene3D" id="3.30.1240.10">
    <property type="match status" value="1"/>
</dbReference>
<comment type="caution">
    <text evidence="3">The sequence shown here is derived from an EMBL/GenBank/DDBJ whole genome shotgun (WGS) entry which is preliminary data.</text>
</comment>
<dbReference type="NCBIfam" id="TIGR01484">
    <property type="entry name" value="HAD-SF-IIB"/>
    <property type="match status" value="1"/>
</dbReference>
<gene>
    <name evidence="3" type="ORF">Q5E86_17000</name>
</gene>
<dbReference type="PROSITE" id="PS01229">
    <property type="entry name" value="COF_2"/>
    <property type="match status" value="1"/>
</dbReference>
<evidence type="ECO:0000256" key="2">
    <source>
        <dbReference type="ARBA" id="ARBA00022801"/>
    </source>
</evidence>
<organism evidence="3 4">
    <name type="scientific">Providencia huashanensis</name>
    <dbReference type="NCBI Taxonomy" id="3037798"/>
    <lineage>
        <taxon>Bacteria</taxon>
        <taxon>Pseudomonadati</taxon>
        <taxon>Pseudomonadota</taxon>
        <taxon>Gammaproteobacteria</taxon>
        <taxon>Enterobacterales</taxon>
        <taxon>Morganellaceae</taxon>
        <taxon>Providencia</taxon>
    </lineage>
</organism>
<keyword evidence="2 3" id="KW-0378">Hydrolase</keyword>
<reference evidence="3" key="1">
    <citation type="submission" date="2023-07" db="EMBL/GenBank/DDBJ databases">
        <authorList>
            <person name="Yang W."/>
            <person name="Chen J."/>
            <person name="Ji P."/>
            <person name="Hu F."/>
        </authorList>
    </citation>
    <scope>NUCLEOTIDE SEQUENCE</scope>
    <source>
        <strain evidence="3">CRE-138-0111</strain>
    </source>
</reference>
<evidence type="ECO:0000256" key="1">
    <source>
        <dbReference type="ARBA" id="ARBA00022723"/>
    </source>
</evidence>
<dbReference type="GO" id="GO:0016787">
    <property type="term" value="F:hydrolase activity"/>
    <property type="evidence" value="ECO:0007669"/>
    <property type="project" value="UniProtKB-KW"/>
</dbReference>
<dbReference type="Pfam" id="PF08282">
    <property type="entry name" value="Hydrolase_3"/>
    <property type="match status" value="1"/>
</dbReference>
<sequence length="285" mass="32334">MYKVLALDLDGTVLTQDHTIHPEVRQAIQAATKQCHVMIVTGRHHTAARPYYDELGLTTPIICCNGTYIYDYQNEKVITHNALTKQNALTFIELAQQDKLKMVMYITDAMVYSKVDPIDYMNAMEQWANDPTMAHPPKIYRIDSFEEQVQHADYIWKFVVEGEPATLQRFLNSPWIKQTFNAEKSWSNRFDFAAKGNNKGIRLAEHLNSLGYQPNQVIAVGDNHNDISMIELAGLGVAMKNADDTVKSHADVVCATDNNGDGLARLIRENILGQSQWPNLWSKLH</sequence>
<name>A0ABT9ATX8_9GAMM</name>
<dbReference type="PANTHER" id="PTHR10000">
    <property type="entry name" value="PHOSPHOSERINE PHOSPHATASE"/>
    <property type="match status" value="1"/>
</dbReference>
<dbReference type="SFLD" id="SFLDG01140">
    <property type="entry name" value="C2.B:_Phosphomannomutase_and_P"/>
    <property type="match status" value="1"/>
</dbReference>
<dbReference type="CDD" id="cd07516">
    <property type="entry name" value="HAD_Pase"/>
    <property type="match status" value="1"/>
</dbReference>
<dbReference type="PANTHER" id="PTHR10000:SF58">
    <property type="entry name" value="PYRIDOXAL PHOSPHATE PHOSPHATASE YBHA"/>
    <property type="match status" value="1"/>
</dbReference>
<dbReference type="SUPFAM" id="SSF56784">
    <property type="entry name" value="HAD-like"/>
    <property type="match status" value="1"/>
</dbReference>
<dbReference type="InterPro" id="IPR036412">
    <property type="entry name" value="HAD-like_sf"/>
</dbReference>
<dbReference type="SFLD" id="SFLDS00003">
    <property type="entry name" value="Haloacid_Dehalogenase"/>
    <property type="match status" value="1"/>
</dbReference>
<accession>A0ABT9ATX8</accession>
<proteinExistence type="predicted"/>
<dbReference type="NCBIfam" id="TIGR00099">
    <property type="entry name" value="Cof-subfamily"/>
    <property type="match status" value="1"/>
</dbReference>
<dbReference type="Proteomes" id="UP001176478">
    <property type="component" value="Unassembled WGS sequence"/>
</dbReference>
<dbReference type="EMBL" id="JAUQTG010000011">
    <property type="protein sequence ID" value="MDO7858011.1"/>
    <property type="molecule type" value="Genomic_DNA"/>
</dbReference>
<dbReference type="InterPro" id="IPR023214">
    <property type="entry name" value="HAD_sf"/>
</dbReference>
<evidence type="ECO:0000313" key="4">
    <source>
        <dbReference type="Proteomes" id="UP001176478"/>
    </source>
</evidence>
<protein>
    <submittedName>
        <fullName evidence="3">Cof-type HAD-IIB family hydrolase</fullName>
    </submittedName>
</protein>
<evidence type="ECO:0000313" key="3">
    <source>
        <dbReference type="EMBL" id="MDO7858011.1"/>
    </source>
</evidence>
<dbReference type="PROSITE" id="PS01228">
    <property type="entry name" value="COF_1"/>
    <property type="match status" value="1"/>
</dbReference>
<reference evidence="3" key="2">
    <citation type="journal article" date="2024" name="Int. J. Antimicrob. Agents">
        <title>Identification of a novel Providencia species showing multi-drug-resistant in three patients with hospital-acquired infection.</title>
        <authorList>
            <person name="Yang W."/>
            <person name="Chen J."/>
            <person name="Yang F."/>
            <person name="Ji P."/>
            <person name="Shen S."/>
            <person name="Yin D."/>
            <person name="Hu F."/>
        </authorList>
    </citation>
    <scope>NUCLEOTIDE SEQUENCE</scope>
    <source>
        <strain evidence="3">CRE-138-0111</strain>
    </source>
</reference>
<keyword evidence="1" id="KW-0479">Metal-binding</keyword>
<keyword evidence="4" id="KW-1185">Reference proteome</keyword>
<dbReference type="Gene3D" id="3.40.50.1000">
    <property type="entry name" value="HAD superfamily/HAD-like"/>
    <property type="match status" value="1"/>
</dbReference>
<dbReference type="InterPro" id="IPR006379">
    <property type="entry name" value="HAD-SF_hydro_IIB"/>
</dbReference>